<protein>
    <submittedName>
        <fullName evidence="7">Heme biosynthesis protein</fullName>
    </submittedName>
</protein>
<dbReference type="PROSITE" id="PS51918">
    <property type="entry name" value="RADICAL_SAM"/>
    <property type="match status" value="1"/>
</dbReference>
<evidence type="ECO:0000256" key="1">
    <source>
        <dbReference type="ARBA" id="ARBA00001966"/>
    </source>
</evidence>
<dbReference type="CDD" id="cd01335">
    <property type="entry name" value="Radical_SAM"/>
    <property type="match status" value="1"/>
</dbReference>
<dbReference type="GO" id="GO:0003824">
    <property type="term" value="F:catalytic activity"/>
    <property type="evidence" value="ECO:0007669"/>
    <property type="project" value="InterPro"/>
</dbReference>
<keyword evidence="8" id="KW-1185">Reference proteome</keyword>
<dbReference type="InterPro" id="IPR007197">
    <property type="entry name" value="rSAM"/>
</dbReference>
<dbReference type="InterPro" id="IPR013785">
    <property type="entry name" value="Aldolase_TIM"/>
</dbReference>
<dbReference type="InterPro" id="IPR058240">
    <property type="entry name" value="rSAM_sf"/>
</dbReference>
<evidence type="ECO:0000256" key="2">
    <source>
        <dbReference type="ARBA" id="ARBA00022691"/>
    </source>
</evidence>
<dbReference type="Proteomes" id="UP000248616">
    <property type="component" value="Unassembled WGS sequence"/>
</dbReference>
<evidence type="ECO:0000256" key="5">
    <source>
        <dbReference type="ARBA" id="ARBA00023014"/>
    </source>
</evidence>
<keyword evidence="5" id="KW-0411">Iron-sulfur</keyword>
<dbReference type="PANTHER" id="PTHR11228:SF7">
    <property type="entry name" value="PQQA PEPTIDE CYCLASE"/>
    <property type="match status" value="1"/>
</dbReference>
<dbReference type="NCBIfam" id="TIGR04085">
    <property type="entry name" value="rSAM_more_4Fe4S"/>
    <property type="match status" value="1"/>
</dbReference>
<dbReference type="Pfam" id="PF04055">
    <property type="entry name" value="Radical_SAM"/>
    <property type="match status" value="1"/>
</dbReference>
<evidence type="ECO:0000313" key="8">
    <source>
        <dbReference type="Proteomes" id="UP000248616"/>
    </source>
</evidence>
<evidence type="ECO:0000259" key="6">
    <source>
        <dbReference type="PROSITE" id="PS51918"/>
    </source>
</evidence>
<dbReference type="GO" id="GO:0051536">
    <property type="term" value="F:iron-sulfur cluster binding"/>
    <property type="evidence" value="ECO:0007669"/>
    <property type="project" value="UniProtKB-KW"/>
</dbReference>
<dbReference type="InterPro" id="IPR050377">
    <property type="entry name" value="Radical_SAM_PqqE_MftC-like"/>
</dbReference>
<evidence type="ECO:0000256" key="3">
    <source>
        <dbReference type="ARBA" id="ARBA00022723"/>
    </source>
</evidence>
<dbReference type="Gene3D" id="3.20.20.70">
    <property type="entry name" value="Aldolase class I"/>
    <property type="match status" value="1"/>
</dbReference>
<dbReference type="SMART" id="SM00729">
    <property type="entry name" value="Elp3"/>
    <property type="match status" value="1"/>
</dbReference>
<keyword evidence="2" id="KW-0949">S-adenosyl-L-methionine</keyword>
<dbReference type="OrthoDB" id="9792276at2"/>
<proteinExistence type="predicted"/>
<name>A0A2W7BVR8_9HYPH</name>
<dbReference type="InterPro" id="IPR006638">
    <property type="entry name" value="Elp3/MiaA/NifB-like_rSAM"/>
</dbReference>
<dbReference type="SFLD" id="SFLDG01067">
    <property type="entry name" value="SPASM/twitch_domain_containing"/>
    <property type="match status" value="1"/>
</dbReference>
<dbReference type="RefSeq" id="WP_111548010.1">
    <property type="nucleotide sequence ID" value="NZ_MZXV01000070.1"/>
</dbReference>
<keyword evidence="4" id="KW-0408">Iron</keyword>
<dbReference type="InterPro" id="IPR023885">
    <property type="entry name" value="4Fe4S-binding_SPASM_dom"/>
</dbReference>
<organism evidence="7 8">
    <name type="scientific">Mesorhizobium kowhaii</name>
    <dbReference type="NCBI Taxonomy" id="1300272"/>
    <lineage>
        <taxon>Bacteria</taxon>
        <taxon>Pseudomonadati</taxon>
        <taxon>Pseudomonadota</taxon>
        <taxon>Alphaproteobacteria</taxon>
        <taxon>Hyphomicrobiales</taxon>
        <taxon>Phyllobacteriaceae</taxon>
        <taxon>Mesorhizobium</taxon>
    </lineage>
</organism>
<dbReference type="AlphaFoldDB" id="A0A2W7BVR8"/>
<evidence type="ECO:0000313" key="7">
    <source>
        <dbReference type="EMBL" id="PZV34694.1"/>
    </source>
</evidence>
<dbReference type="SFLD" id="SFLDS00029">
    <property type="entry name" value="Radical_SAM"/>
    <property type="match status" value="1"/>
</dbReference>
<feature type="domain" description="Radical SAM core" evidence="6">
    <location>
        <begin position="20"/>
        <end position="243"/>
    </location>
</feature>
<dbReference type="EMBL" id="MZXV01000070">
    <property type="protein sequence ID" value="PZV34694.1"/>
    <property type="molecule type" value="Genomic_DNA"/>
</dbReference>
<comment type="caution">
    <text evidence="7">The sequence shown here is derived from an EMBL/GenBank/DDBJ whole genome shotgun (WGS) entry which is preliminary data.</text>
</comment>
<gene>
    <name evidence="7" type="ORF">B5V02_31805</name>
</gene>
<reference evidence="8" key="1">
    <citation type="submission" date="2017-03" db="EMBL/GenBank/DDBJ databases">
        <authorList>
            <person name="Safronova V.I."/>
            <person name="Sazanova A.L."/>
            <person name="Chirak E.R."/>
        </authorList>
    </citation>
    <scope>NUCLEOTIDE SEQUENCE [LARGE SCALE GENOMIC DNA]</scope>
    <source>
        <strain evidence="8">Ach-343</strain>
    </source>
</reference>
<comment type="cofactor">
    <cofactor evidence="1">
        <name>[4Fe-4S] cluster</name>
        <dbReference type="ChEBI" id="CHEBI:49883"/>
    </cofactor>
</comment>
<evidence type="ECO:0000256" key="4">
    <source>
        <dbReference type="ARBA" id="ARBA00023004"/>
    </source>
</evidence>
<dbReference type="GO" id="GO:0046872">
    <property type="term" value="F:metal ion binding"/>
    <property type="evidence" value="ECO:0007669"/>
    <property type="project" value="UniProtKB-KW"/>
</dbReference>
<dbReference type="SFLD" id="SFLDG01386">
    <property type="entry name" value="main_SPASM_domain-containing"/>
    <property type="match status" value="1"/>
</dbReference>
<dbReference type="SUPFAM" id="SSF102114">
    <property type="entry name" value="Radical SAM enzymes"/>
    <property type="match status" value="1"/>
</dbReference>
<dbReference type="PANTHER" id="PTHR11228">
    <property type="entry name" value="RADICAL SAM DOMAIN PROTEIN"/>
    <property type="match status" value="1"/>
</dbReference>
<dbReference type="Pfam" id="PF13186">
    <property type="entry name" value="SPASM"/>
    <property type="match status" value="1"/>
</dbReference>
<accession>A0A2W7BVR8</accession>
<keyword evidence="3" id="KW-0479">Metal-binding</keyword>
<sequence length="448" mass="48091">MLDVYDGDPTKTVRWWSGPSEPPRVCVWEITLKCDLGCRHCGSRAGAERPGELTLEEALDTVKQLAALGVREVTLIGGEAYLRDDWVDIASAVTKAGMACTMVTGGYRLDDFRIQEALAAGIRRIGVSIDGIGATHDHLRGRIGSYEAALDAARRIMATGRIGLSVNTQINRLSLPELPALAELLVEIGASAWQVQLTVALGRAADRPGLLLQPYDMLNVMPLLARLKRTVLEPGGVQLFPGNNIGYFGPHEPYLRYGGANGHAWSGCLAGQAALGLEADGTLKGCPSLPSVDYGAGSVRTSTIEDMWRSSERIRGLGARTRSDLWGFCATCEHADRCKAGCTWTAHALFGRPGNNPFCHHRALTLAGQGLRERIRLVERAPGVPFDYGRFEIIEEPLDGEEGYQGGLEELAALATLLGAAGSGVWSNAGLRAATAKTAQPRRREVAP</sequence>